<keyword evidence="3" id="KW-1185">Reference proteome</keyword>
<dbReference type="PANTHER" id="PTHR44329">
    <property type="entry name" value="SERINE/THREONINE-PROTEIN KINASE TNNI3K-RELATED"/>
    <property type="match status" value="1"/>
</dbReference>
<evidence type="ECO:0000256" key="1">
    <source>
        <dbReference type="SAM" id="MobiDB-lite"/>
    </source>
</evidence>
<reference evidence="4" key="1">
    <citation type="submission" date="2025-08" db="UniProtKB">
        <authorList>
            <consortium name="RefSeq"/>
        </authorList>
    </citation>
    <scope>IDENTIFICATION</scope>
</reference>
<feature type="compositionally biased region" description="Low complexity" evidence="1">
    <location>
        <begin position="57"/>
        <end position="91"/>
    </location>
</feature>
<feature type="domain" description="Protein kinase" evidence="2">
    <location>
        <begin position="477"/>
        <end position="740"/>
    </location>
</feature>
<dbReference type="GO" id="GO:0005524">
    <property type="term" value="F:ATP binding"/>
    <property type="evidence" value="ECO:0007669"/>
    <property type="project" value="InterPro"/>
</dbReference>
<dbReference type="PANTHER" id="PTHR44329:SF73">
    <property type="entry name" value="OS01G0201200 PROTEIN"/>
    <property type="match status" value="1"/>
</dbReference>
<sequence>MEEDFGSWVTRAKFSQAVYHRWDSSRSPAVCDFDWGLKPNSSSLGLKNRSSSLELKSQSSSIELKNRSSSLDLKPKSSSSDLTSSAIPSSAQLNSDQGLKPKVSVLEHSNAPLVQFSFLPDNDPVLKVKSFSSGLSVLSNPSRVQLDRSWGPKTMNTSLESANFLSVPFSFQPGSNPSKLQPKGSDLHSSDFSFRPDRKPDSNPKSSASGKVSKSSWRAITNYESPKSSLFTNGRKQKSKPKQRSSSPPPTTILSDVFKEARSITKRFSSPPPSRKNSNKTLQRFIGKRFSSPPRSGKNSNKTFQSHRFTWPSPPKMGAFQDASSIKASEHLKTTLNSNVSGSSMVSVYSGRTATLPDSHNSVLLTNSRNSKPKQRSKSPIPTTVLHDVFKEARSIGRRFSTPPPSRKRADKMHEHHKLTPPSPPNLSPLRHLSSVKASEKLKSRKDSAWAKYFDYGGGRVAAVDTLEKCTVDLSKLYVGLRFSSGAHSRLYHGIYKDQPVAVKIIRQPDDDENGVMAARLEKQFTREVTFLSHLYHRNVIKLAGACKNPPVFCIITEYLSGGSLRAFLHKLAHKSLPLPKLIAISLDIARGMEYIHSQGVIHCDLKPENILFDQDFCVKIADFGIACEEAYCDALAEDPGTYRWMAPEMIKHKAYGRKVDVYSFGLLLWEMVTGTVPYEDMMPIQAAFAVVNKNLRPVVPANCPAPLQALIEQCWALHPEKRPQFWQIVKVLKQFQSALARDGTLDQLHSLTNQDDKKPLFHGIQKLGPLHV</sequence>
<feature type="region of interest" description="Disordered" evidence="1">
    <location>
        <begin position="398"/>
        <end position="431"/>
    </location>
</feature>
<feature type="compositionally biased region" description="Polar residues" evidence="1">
    <location>
        <begin position="293"/>
        <end position="308"/>
    </location>
</feature>
<dbReference type="InterPro" id="IPR001245">
    <property type="entry name" value="Ser-Thr/Tyr_kinase_cat_dom"/>
</dbReference>
<dbReference type="AlphaFoldDB" id="A0A6I9QVS5"/>
<dbReference type="InterPro" id="IPR000719">
    <property type="entry name" value="Prot_kinase_dom"/>
</dbReference>
<dbReference type="OrthoDB" id="773193at2759"/>
<dbReference type="PROSITE" id="PS50011">
    <property type="entry name" value="PROTEIN_KINASE_DOM"/>
    <property type="match status" value="1"/>
</dbReference>
<feature type="compositionally biased region" description="Basic and acidic residues" evidence="1">
    <location>
        <begin position="185"/>
        <end position="202"/>
    </location>
</feature>
<dbReference type="PROSITE" id="PS00108">
    <property type="entry name" value="PROTEIN_KINASE_ST"/>
    <property type="match status" value="1"/>
</dbReference>
<dbReference type="SUPFAM" id="SSF56112">
    <property type="entry name" value="Protein kinase-like (PK-like)"/>
    <property type="match status" value="1"/>
</dbReference>
<proteinExistence type="predicted"/>
<dbReference type="InterPro" id="IPR008271">
    <property type="entry name" value="Ser/Thr_kinase_AS"/>
</dbReference>
<evidence type="ECO:0000313" key="3">
    <source>
        <dbReference type="Proteomes" id="UP000504607"/>
    </source>
</evidence>
<dbReference type="SMART" id="SM00220">
    <property type="entry name" value="S_TKc"/>
    <property type="match status" value="1"/>
</dbReference>
<organism evidence="3 4">
    <name type="scientific">Elaeis guineensis var. tenera</name>
    <name type="common">Oil palm</name>
    <dbReference type="NCBI Taxonomy" id="51953"/>
    <lineage>
        <taxon>Eukaryota</taxon>
        <taxon>Viridiplantae</taxon>
        <taxon>Streptophyta</taxon>
        <taxon>Embryophyta</taxon>
        <taxon>Tracheophyta</taxon>
        <taxon>Spermatophyta</taxon>
        <taxon>Magnoliopsida</taxon>
        <taxon>Liliopsida</taxon>
        <taxon>Arecaceae</taxon>
        <taxon>Arecoideae</taxon>
        <taxon>Cocoseae</taxon>
        <taxon>Elaeidinae</taxon>
        <taxon>Elaeis</taxon>
    </lineage>
</organism>
<accession>A0A6I9QVS5</accession>
<dbReference type="RefSeq" id="XP_010916009.1">
    <property type="nucleotide sequence ID" value="XM_010917707.3"/>
</dbReference>
<feature type="region of interest" description="Disordered" evidence="1">
    <location>
        <begin position="173"/>
        <end position="256"/>
    </location>
</feature>
<dbReference type="Gene3D" id="3.30.200.20">
    <property type="entry name" value="Phosphorylase Kinase, domain 1"/>
    <property type="match status" value="1"/>
</dbReference>
<gene>
    <name evidence="4" type="primary">LOC105040942</name>
</gene>
<feature type="compositionally biased region" description="Basic residues" evidence="1">
    <location>
        <begin position="406"/>
        <end position="419"/>
    </location>
</feature>
<feature type="region of interest" description="Disordered" evidence="1">
    <location>
        <begin position="57"/>
        <end position="95"/>
    </location>
</feature>
<protein>
    <submittedName>
        <fullName evidence="4">Probable LIM domain-containing serine/threonine-protein kinase DDB_G0286997</fullName>
    </submittedName>
</protein>
<dbReference type="CDD" id="cd13999">
    <property type="entry name" value="STKc_MAP3K-like"/>
    <property type="match status" value="1"/>
</dbReference>
<dbReference type="Proteomes" id="UP000504607">
    <property type="component" value="Chromosome 1"/>
</dbReference>
<keyword evidence="4" id="KW-0808">Transferase</keyword>
<dbReference type="PRINTS" id="PR00109">
    <property type="entry name" value="TYRKINASE"/>
</dbReference>
<feature type="compositionally biased region" description="Low complexity" evidence="1">
    <location>
        <begin position="205"/>
        <end position="216"/>
    </location>
</feature>
<dbReference type="Pfam" id="PF07714">
    <property type="entry name" value="PK_Tyr_Ser-Thr"/>
    <property type="match status" value="1"/>
</dbReference>
<feature type="region of interest" description="Disordered" evidence="1">
    <location>
        <begin position="358"/>
        <end position="381"/>
    </location>
</feature>
<dbReference type="InterPro" id="IPR051681">
    <property type="entry name" value="Ser/Thr_Kinases-Pseudokinases"/>
</dbReference>
<dbReference type="Gene3D" id="1.10.510.10">
    <property type="entry name" value="Transferase(Phosphotransferase) domain 1"/>
    <property type="match status" value="1"/>
</dbReference>
<evidence type="ECO:0000259" key="2">
    <source>
        <dbReference type="PROSITE" id="PS50011"/>
    </source>
</evidence>
<name>A0A6I9QVS5_ELAGV</name>
<feature type="compositionally biased region" description="Polar residues" evidence="1">
    <location>
        <begin position="218"/>
        <end position="234"/>
    </location>
</feature>
<evidence type="ECO:0000313" key="4">
    <source>
        <dbReference type="RefSeq" id="XP_010916009.1"/>
    </source>
</evidence>
<feature type="compositionally biased region" description="Polar residues" evidence="1">
    <location>
        <begin position="358"/>
        <end position="370"/>
    </location>
</feature>
<keyword evidence="4" id="KW-0418">Kinase</keyword>
<dbReference type="GO" id="GO:0004674">
    <property type="term" value="F:protein serine/threonine kinase activity"/>
    <property type="evidence" value="ECO:0007669"/>
    <property type="project" value="TreeGrafter"/>
</dbReference>
<dbReference type="InterPro" id="IPR011009">
    <property type="entry name" value="Kinase-like_dom_sf"/>
</dbReference>
<feature type="region of interest" description="Disordered" evidence="1">
    <location>
        <begin position="288"/>
        <end position="315"/>
    </location>
</feature>
<dbReference type="InParanoid" id="A0A6I9QVS5"/>